<keyword evidence="3" id="KW-1185">Reference proteome</keyword>
<keyword evidence="1" id="KW-1133">Transmembrane helix</keyword>
<dbReference type="EMBL" id="CP009170">
    <property type="protein sequence ID" value="AIS51665.1"/>
    <property type="molecule type" value="Genomic_DNA"/>
</dbReference>
<dbReference type="Proteomes" id="UP000029669">
    <property type="component" value="Chromosome"/>
</dbReference>
<accession>A0A097APC8</accession>
<dbReference type="HOGENOM" id="CLU_3123731_0_0_9"/>
<name>A0A097APC8_THEKI</name>
<feature type="transmembrane region" description="Helical" evidence="1">
    <location>
        <begin position="6"/>
        <end position="29"/>
    </location>
</feature>
<keyword evidence="1" id="KW-0472">Membrane</keyword>
<dbReference type="RefSeq" id="WP_394214224.1">
    <property type="nucleotide sequence ID" value="NZ_OZ194616.1"/>
</dbReference>
<gene>
    <name evidence="2" type="ORF">TKV_c04630</name>
</gene>
<sequence>MESIVIKFAVLVIIFIGILYMLFAFLPIFREEEAGKNTKDN</sequence>
<dbReference type="AlphaFoldDB" id="A0A097APC8"/>
<evidence type="ECO:0000313" key="2">
    <source>
        <dbReference type="EMBL" id="AIS51665.1"/>
    </source>
</evidence>
<dbReference type="STRING" id="2325.TKV_c04630"/>
<evidence type="ECO:0000313" key="3">
    <source>
        <dbReference type="Proteomes" id="UP000029669"/>
    </source>
</evidence>
<protein>
    <submittedName>
        <fullName evidence="2">Uncharacterized protein</fullName>
    </submittedName>
</protein>
<proteinExistence type="predicted"/>
<evidence type="ECO:0000256" key="1">
    <source>
        <dbReference type="SAM" id="Phobius"/>
    </source>
</evidence>
<dbReference type="KEGG" id="tki:TKV_c04630"/>
<reference evidence="3" key="1">
    <citation type="journal article" date="2015" name="Genome Announc.">
        <title>Whole-Genome Sequences of 80 Environmental and Clinical Isolates of Burkholderia pseudomallei.</title>
        <authorList>
            <person name="Johnson S.L."/>
            <person name="Baker A.L."/>
            <person name="Chain P.S."/>
            <person name="Currie B.J."/>
            <person name="Daligault H.E."/>
            <person name="Davenport K.W."/>
            <person name="Davis C.B."/>
            <person name="Inglis T.J."/>
            <person name="Kaestli M."/>
            <person name="Koren S."/>
            <person name="Mayo M."/>
            <person name="Merritt A.J."/>
            <person name="Price E.P."/>
            <person name="Sarovich D.S."/>
            <person name="Warner J."/>
            <person name="Rosovitz M.J."/>
        </authorList>
    </citation>
    <scope>NUCLEOTIDE SEQUENCE [LARGE SCALE GENOMIC DNA]</scope>
    <source>
        <strain evidence="3">DSM 2030</strain>
    </source>
</reference>
<organism evidence="2 3">
    <name type="scientific">Thermoanaerobacter kivui</name>
    <name type="common">Acetogenium kivui</name>
    <dbReference type="NCBI Taxonomy" id="2325"/>
    <lineage>
        <taxon>Bacteria</taxon>
        <taxon>Bacillati</taxon>
        <taxon>Bacillota</taxon>
        <taxon>Clostridia</taxon>
        <taxon>Thermoanaerobacterales</taxon>
        <taxon>Thermoanaerobacteraceae</taxon>
        <taxon>Thermoanaerobacter</taxon>
    </lineage>
</organism>
<keyword evidence="1" id="KW-0812">Transmembrane</keyword>